<dbReference type="Pfam" id="PF00067">
    <property type="entry name" value="p450"/>
    <property type="match status" value="1"/>
</dbReference>
<dbReference type="PRINTS" id="PR00385">
    <property type="entry name" value="P450"/>
</dbReference>
<keyword evidence="3 7" id="KW-0479">Metal-binding</keyword>
<dbReference type="PRINTS" id="PR00463">
    <property type="entry name" value="EP450I"/>
</dbReference>
<dbReference type="GO" id="GO:0004497">
    <property type="term" value="F:monooxygenase activity"/>
    <property type="evidence" value="ECO:0007669"/>
    <property type="project" value="UniProtKB-KW"/>
</dbReference>
<evidence type="ECO:0008006" key="11">
    <source>
        <dbReference type="Google" id="ProtNLM"/>
    </source>
</evidence>
<dbReference type="PANTHER" id="PTHR24287:SF17">
    <property type="entry name" value="P450, PUTATIVE (EUROFUNG)-RELATED"/>
    <property type="match status" value="1"/>
</dbReference>
<dbReference type="GO" id="GO:0044283">
    <property type="term" value="P:small molecule biosynthetic process"/>
    <property type="evidence" value="ECO:0007669"/>
    <property type="project" value="UniProtKB-ARBA"/>
</dbReference>
<dbReference type="PANTHER" id="PTHR24287">
    <property type="entry name" value="P450, PUTATIVE (EUROFUNG)-RELATED"/>
    <property type="match status" value="1"/>
</dbReference>
<evidence type="ECO:0000256" key="5">
    <source>
        <dbReference type="ARBA" id="ARBA00023004"/>
    </source>
</evidence>
<accession>A0A8H4GPZ3</accession>
<name>A0A8H4GPZ3_9EURO</name>
<evidence type="ECO:0000256" key="3">
    <source>
        <dbReference type="ARBA" id="ARBA00022723"/>
    </source>
</evidence>
<comment type="caution">
    <text evidence="9">The sequence shown here is derived from an EMBL/GenBank/DDBJ whole genome shotgun (WGS) entry which is preliminary data.</text>
</comment>
<proteinExistence type="inferred from homology"/>
<dbReference type="EMBL" id="JAAAPX010000268">
    <property type="protein sequence ID" value="KAF4226196.1"/>
    <property type="molecule type" value="Genomic_DNA"/>
</dbReference>
<dbReference type="InterPro" id="IPR047146">
    <property type="entry name" value="Cyt_P450_E_CYP52_fungi"/>
</dbReference>
<evidence type="ECO:0000313" key="9">
    <source>
        <dbReference type="EMBL" id="KAF4226196.1"/>
    </source>
</evidence>
<evidence type="ECO:0000256" key="2">
    <source>
        <dbReference type="ARBA" id="ARBA00010617"/>
    </source>
</evidence>
<dbReference type="GO" id="GO:0005506">
    <property type="term" value="F:iron ion binding"/>
    <property type="evidence" value="ECO:0007669"/>
    <property type="project" value="InterPro"/>
</dbReference>
<dbReference type="GO" id="GO:0020037">
    <property type="term" value="F:heme binding"/>
    <property type="evidence" value="ECO:0007669"/>
    <property type="project" value="InterPro"/>
</dbReference>
<evidence type="ECO:0000313" key="10">
    <source>
        <dbReference type="Proteomes" id="UP000653565"/>
    </source>
</evidence>
<dbReference type="Proteomes" id="UP000653565">
    <property type="component" value="Unassembled WGS sequence"/>
</dbReference>
<comment type="cofactor">
    <cofactor evidence="1 7">
        <name>heme</name>
        <dbReference type="ChEBI" id="CHEBI:30413"/>
    </cofactor>
</comment>
<protein>
    <recommendedName>
        <fullName evidence="11">Cytochrome P450 alkane hydroxylase</fullName>
    </recommendedName>
</protein>
<evidence type="ECO:0000256" key="8">
    <source>
        <dbReference type="RuleBase" id="RU000461"/>
    </source>
</evidence>
<feature type="binding site" description="axial binding residue" evidence="7">
    <location>
        <position position="456"/>
    </location>
    <ligand>
        <name>heme</name>
        <dbReference type="ChEBI" id="CHEBI:30413"/>
    </ligand>
    <ligandPart>
        <name>Fe</name>
        <dbReference type="ChEBI" id="CHEBI:18248"/>
    </ligandPart>
</feature>
<reference evidence="9" key="1">
    <citation type="journal article" date="2020" name="bioRxiv">
        <title>Genomic and phenotypic heterogeneity of clinical isolates of the human pathogens Aspergillus fumigatus, Aspergillus lentulus and Aspergillus fumigatiaffinis.</title>
        <authorList>
            <person name="dos Santos R.A.C."/>
            <person name="Steenwyk J.L."/>
            <person name="Rivero-Menendez O."/>
            <person name="Mead M.E."/>
            <person name="Silva L.P."/>
            <person name="Bastos R.W."/>
            <person name="Alastruey-Izquierdo A."/>
            <person name="Goldman G.H."/>
            <person name="Rokas A."/>
        </authorList>
    </citation>
    <scope>NUCLEOTIDE SEQUENCE</scope>
    <source>
        <strain evidence="9">CNM-CM6805</strain>
    </source>
</reference>
<evidence type="ECO:0000256" key="6">
    <source>
        <dbReference type="ARBA" id="ARBA00023033"/>
    </source>
</evidence>
<keyword evidence="7 8" id="KW-0349">Heme</keyword>
<dbReference type="InterPro" id="IPR001128">
    <property type="entry name" value="Cyt_P450"/>
</dbReference>
<dbReference type="InterPro" id="IPR002401">
    <property type="entry name" value="Cyt_P450_E_grp-I"/>
</dbReference>
<dbReference type="CDD" id="cd11063">
    <property type="entry name" value="CYP52"/>
    <property type="match status" value="1"/>
</dbReference>
<evidence type="ECO:0000256" key="4">
    <source>
        <dbReference type="ARBA" id="ARBA00023002"/>
    </source>
</evidence>
<dbReference type="SUPFAM" id="SSF48264">
    <property type="entry name" value="Cytochrome P450"/>
    <property type="match status" value="1"/>
</dbReference>
<evidence type="ECO:0000256" key="7">
    <source>
        <dbReference type="PIRSR" id="PIRSR602401-1"/>
    </source>
</evidence>
<gene>
    <name evidence="9" type="ORF">CNMCM6805_004924</name>
</gene>
<evidence type="ECO:0000256" key="1">
    <source>
        <dbReference type="ARBA" id="ARBA00001971"/>
    </source>
</evidence>
<comment type="similarity">
    <text evidence="2 8">Belongs to the cytochrome P450 family.</text>
</comment>
<keyword evidence="4 8" id="KW-0560">Oxidoreductase</keyword>
<keyword evidence="5 7" id="KW-0408">Iron</keyword>
<keyword evidence="10" id="KW-1185">Reference proteome</keyword>
<dbReference type="Gene3D" id="1.10.630.10">
    <property type="entry name" value="Cytochrome P450"/>
    <property type="match status" value="1"/>
</dbReference>
<dbReference type="PROSITE" id="PS00086">
    <property type="entry name" value="CYTOCHROME_P450"/>
    <property type="match status" value="1"/>
</dbReference>
<organism evidence="9 10">
    <name type="scientific">Aspergillus fumigatiaffinis</name>
    <dbReference type="NCBI Taxonomy" id="340414"/>
    <lineage>
        <taxon>Eukaryota</taxon>
        <taxon>Fungi</taxon>
        <taxon>Dikarya</taxon>
        <taxon>Ascomycota</taxon>
        <taxon>Pezizomycotina</taxon>
        <taxon>Eurotiomycetes</taxon>
        <taxon>Eurotiomycetidae</taxon>
        <taxon>Eurotiales</taxon>
        <taxon>Aspergillaceae</taxon>
        <taxon>Aspergillus</taxon>
        <taxon>Aspergillus subgen. Fumigati</taxon>
    </lineage>
</organism>
<dbReference type="AlphaFoldDB" id="A0A8H4GPZ3"/>
<dbReference type="InterPro" id="IPR036396">
    <property type="entry name" value="Cyt_P450_sf"/>
</dbReference>
<reference evidence="9" key="2">
    <citation type="submission" date="2020-04" db="EMBL/GenBank/DDBJ databases">
        <authorList>
            <person name="Santos R.A.C."/>
            <person name="Steenwyk J.L."/>
            <person name="Rivero-Menendez O."/>
            <person name="Mead M.E."/>
            <person name="Silva L.P."/>
            <person name="Bastos R.W."/>
            <person name="Alastruey-Izquierdo A."/>
            <person name="Goldman G.H."/>
            <person name="Rokas A."/>
        </authorList>
    </citation>
    <scope>NUCLEOTIDE SEQUENCE</scope>
    <source>
        <strain evidence="9">CNM-CM6805</strain>
    </source>
</reference>
<dbReference type="InterPro" id="IPR017972">
    <property type="entry name" value="Cyt_P450_CS"/>
</dbReference>
<dbReference type="OrthoDB" id="1470350at2759"/>
<dbReference type="GO" id="GO:0016705">
    <property type="term" value="F:oxidoreductase activity, acting on paired donors, with incorporation or reduction of molecular oxygen"/>
    <property type="evidence" value="ECO:0007669"/>
    <property type="project" value="InterPro"/>
</dbReference>
<sequence>MYTALYLAVFTAVFHYTIVLAINQHRTRKTLSQLVKAHNCSLPKAERPWDILGLIKIYSSTKHLLNETALSNVSALFKRYGDTYASRILTQRVYFTCDPRNIRHILINRFSDFDASDVRAHLFAPITPHGIFAVDGAEWKEARSLYADIFSATRKIFDLQLQEDGFQGLIRQIPRGQAVDLAPLFLKLVLDVNSAFAMGTGLETLKQDQSLEKREVAEALMYAKKIMARDGFLGPLHYLLSRKDFYAACETVKVYVEKVVRKEMAAREYAKQSNAVTVDDERQKRTQSLLSRILDNTNDVHAIRDAVVTILIAGTDSVASMLSTTFFLLARHERVYAKLRQEILDTIGTEPPTYDNIRKATYLRYVFNEAMRVYPPVPFNARTANRDTYLPAGGGPDGQSGVLIRKGQRVIFASWGSHRSTRSFGADALEFRPERWEELKSESLGYIPFSAGPRVCLGPMARVIEQYALLEASYATIRIIQTFERLENRDVRPWTEKIGLNLSNKNGVLVELVH</sequence>
<keyword evidence="6 8" id="KW-0503">Monooxygenase</keyword>